<keyword evidence="9" id="KW-1185">Reference proteome</keyword>
<sequence length="266" mass="30414">KFEEVLIKKEIIKDANSVTITINCWTSCNNKGFIAVTAHFIDKNFQTKSILLEVSSFSGNHTSANLANELKRIISDWALDDNILLALSNNASNIKKATSDELRWKHLGCFSLANTINLIVQDALRLVDNLLSKYLLRSENQEYWNHVRDFCRKSKDISYQCFDNINLTKKRSHQVSNLPPASNTQTPEDEQENSILSSFRKKATTFIPPGTKTSRAIIEIRRYLEEPLLEDTKNPLDWWKMHAYNFPYLSELVKLKSGTVATSVPC</sequence>
<feature type="non-terminal residue" evidence="8">
    <location>
        <position position="1"/>
    </location>
</feature>
<dbReference type="Proteomes" id="UP001162156">
    <property type="component" value="Unassembled WGS sequence"/>
</dbReference>
<accession>A0AAV8XLJ3</accession>
<feature type="region of interest" description="Disordered" evidence="6">
    <location>
        <begin position="173"/>
        <end position="193"/>
    </location>
</feature>
<evidence type="ECO:0000256" key="6">
    <source>
        <dbReference type="SAM" id="MobiDB-lite"/>
    </source>
</evidence>
<evidence type="ECO:0000256" key="5">
    <source>
        <dbReference type="ARBA" id="ARBA00023242"/>
    </source>
</evidence>
<dbReference type="PANTHER" id="PTHR46481:SF10">
    <property type="entry name" value="ZINC FINGER BED DOMAIN-CONTAINING PROTEIN 39"/>
    <property type="match status" value="1"/>
</dbReference>
<evidence type="ECO:0000256" key="1">
    <source>
        <dbReference type="ARBA" id="ARBA00004123"/>
    </source>
</evidence>
<evidence type="ECO:0000259" key="7">
    <source>
        <dbReference type="Pfam" id="PF05699"/>
    </source>
</evidence>
<dbReference type="InterPro" id="IPR012337">
    <property type="entry name" value="RNaseH-like_sf"/>
</dbReference>
<dbReference type="AlphaFoldDB" id="A0AAV8XLJ3"/>
<dbReference type="SUPFAM" id="SSF53098">
    <property type="entry name" value="Ribonuclease H-like"/>
    <property type="match status" value="1"/>
</dbReference>
<keyword evidence="5" id="KW-0539">Nucleus</keyword>
<evidence type="ECO:0000313" key="9">
    <source>
        <dbReference type="Proteomes" id="UP001162156"/>
    </source>
</evidence>
<feature type="domain" description="HAT C-terminal dimerisation" evidence="7">
    <location>
        <begin position="219"/>
        <end position="256"/>
    </location>
</feature>
<feature type="compositionally biased region" description="Polar residues" evidence="6">
    <location>
        <begin position="174"/>
        <end position="186"/>
    </location>
</feature>
<keyword evidence="3" id="KW-0863">Zinc-finger</keyword>
<name>A0AAV8XLJ3_9CUCU</name>
<comment type="subcellular location">
    <subcellularLocation>
        <location evidence="1">Nucleus</location>
    </subcellularLocation>
</comment>
<dbReference type="InterPro" id="IPR052035">
    <property type="entry name" value="ZnF_BED_domain_contain"/>
</dbReference>
<dbReference type="EMBL" id="JANEYF010003098">
    <property type="protein sequence ID" value="KAJ8939298.1"/>
    <property type="molecule type" value="Genomic_DNA"/>
</dbReference>
<evidence type="ECO:0000256" key="3">
    <source>
        <dbReference type="ARBA" id="ARBA00022771"/>
    </source>
</evidence>
<organism evidence="8 9">
    <name type="scientific">Rhamnusium bicolor</name>
    <dbReference type="NCBI Taxonomy" id="1586634"/>
    <lineage>
        <taxon>Eukaryota</taxon>
        <taxon>Metazoa</taxon>
        <taxon>Ecdysozoa</taxon>
        <taxon>Arthropoda</taxon>
        <taxon>Hexapoda</taxon>
        <taxon>Insecta</taxon>
        <taxon>Pterygota</taxon>
        <taxon>Neoptera</taxon>
        <taxon>Endopterygota</taxon>
        <taxon>Coleoptera</taxon>
        <taxon>Polyphaga</taxon>
        <taxon>Cucujiformia</taxon>
        <taxon>Chrysomeloidea</taxon>
        <taxon>Cerambycidae</taxon>
        <taxon>Lepturinae</taxon>
        <taxon>Rhagiini</taxon>
        <taxon>Rhamnusium</taxon>
    </lineage>
</organism>
<dbReference type="GO" id="GO:0008270">
    <property type="term" value="F:zinc ion binding"/>
    <property type="evidence" value="ECO:0007669"/>
    <property type="project" value="UniProtKB-KW"/>
</dbReference>
<dbReference type="GO" id="GO:0005634">
    <property type="term" value="C:nucleus"/>
    <property type="evidence" value="ECO:0007669"/>
    <property type="project" value="UniProtKB-SubCell"/>
</dbReference>
<reference evidence="8" key="1">
    <citation type="journal article" date="2023" name="Insect Mol. Biol.">
        <title>Genome sequencing provides insights into the evolution of gene families encoding plant cell wall-degrading enzymes in longhorned beetles.</title>
        <authorList>
            <person name="Shin N.R."/>
            <person name="Okamura Y."/>
            <person name="Kirsch R."/>
            <person name="Pauchet Y."/>
        </authorList>
    </citation>
    <scope>NUCLEOTIDE SEQUENCE</scope>
    <source>
        <strain evidence="8">RBIC_L_NR</strain>
    </source>
</reference>
<keyword evidence="4" id="KW-0862">Zinc</keyword>
<dbReference type="InterPro" id="IPR008906">
    <property type="entry name" value="HATC_C_dom"/>
</dbReference>
<protein>
    <recommendedName>
        <fullName evidence="7">HAT C-terminal dimerisation domain-containing protein</fullName>
    </recommendedName>
</protein>
<dbReference type="Pfam" id="PF05699">
    <property type="entry name" value="Dimer_Tnp_hAT"/>
    <property type="match status" value="1"/>
</dbReference>
<dbReference type="GO" id="GO:0046983">
    <property type="term" value="F:protein dimerization activity"/>
    <property type="evidence" value="ECO:0007669"/>
    <property type="project" value="InterPro"/>
</dbReference>
<evidence type="ECO:0000256" key="4">
    <source>
        <dbReference type="ARBA" id="ARBA00022833"/>
    </source>
</evidence>
<keyword evidence="2" id="KW-0479">Metal-binding</keyword>
<dbReference type="PANTHER" id="PTHR46481">
    <property type="entry name" value="ZINC FINGER BED DOMAIN-CONTAINING PROTEIN 4"/>
    <property type="match status" value="1"/>
</dbReference>
<evidence type="ECO:0000256" key="2">
    <source>
        <dbReference type="ARBA" id="ARBA00022723"/>
    </source>
</evidence>
<comment type="caution">
    <text evidence="8">The sequence shown here is derived from an EMBL/GenBank/DDBJ whole genome shotgun (WGS) entry which is preliminary data.</text>
</comment>
<proteinExistence type="predicted"/>
<evidence type="ECO:0000313" key="8">
    <source>
        <dbReference type="EMBL" id="KAJ8939298.1"/>
    </source>
</evidence>
<gene>
    <name evidence="8" type="ORF">NQ314_011155</name>
</gene>